<dbReference type="InterPro" id="IPR000160">
    <property type="entry name" value="GGDEF_dom"/>
</dbReference>
<feature type="domain" description="GGDEF" evidence="3">
    <location>
        <begin position="172"/>
        <end position="303"/>
    </location>
</feature>
<dbReference type="Gene3D" id="3.30.70.270">
    <property type="match status" value="1"/>
</dbReference>
<feature type="transmembrane region" description="Helical" evidence="1">
    <location>
        <begin position="86"/>
        <end position="104"/>
    </location>
</feature>
<evidence type="ECO:0000313" key="5">
    <source>
        <dbReference type="Proteomes" id="UP000494245"/>
    </source>
</evidence>
<dbReference type="Proteomes" id="UP000494245">
    <property type="component" value="Unassembled WGS sequence"/>
</dbReference>
<sequence>MIKVAAVSGKMRLAAYLALFVASVAMQGGLSSASPYTGVVAQFQVVISVLITLLCSFWGFVVSFAANACLFVFLITRYFMLGDQNVLPGVVICASTVLVTAIIGKYKKVVGTQKDAILDGRLSLERKCAEAQAAEERAAFLATHDEATGLANERNLRNRLAGYVSGQALETGPCGVLLVKVENMRHISLVLGSRFAVAVLQALSKRIEPLLGQDVCLLSLFRHDTFAMLFADAVAMHKMSSDILGVLQANVVIKDVNVKVGVHAGAVVDDGRTGNAEQIMQCAELALLYAVRTRCAEVVVYDESVARAEKRRVEIIAALDGALANNEFSLVYQPQVDVLTGAIKGAEALLRWNSRNLGSVSPGEFIPLAEETQHIATVGRWILDQACKDASQWPEQWTVSVNISTVQLLNDDFKSHISGALSRANLDPQRLKLEITESIMIDDMEFVNSLLSDVKKLMVRVVLDDFGSGFSSLSYIKNIHLDELKIDKTFTQSVSGDKRSQGVLKAIVRLADELGLTITAEGVETQCQAELLANLGFHRLQGFLYGRPMHTVELLKLVVQ</sequence>
<evidence type="ECO:0000259" key="3">
    <source>
        <dbReference type="PROSITE" id="PS50887"/>
    </source>
</evidence>
<dbReference type="Pfam" id="PF00990">
    <property type="entry name" value="GGDEF"/>
    <property type="match status" value="1"/>
</dbReference>
<evidence type="ECO:0000313" key="4">
    <source>
        <dbReference type="EMBL" id="GFK93005.1"/>
    </source>
</evidence>
<dbReference type="InterPro" id="IPR001633">
    <property type="entry name" value="EAL_dom"/>
</dbReference>
<protein>
    <submittedName>
        <fullName evidence="4">Putative signaling protein</fullName>
    </submittedName>
</protein>
<dbReference type="PROSITE" id="PS50883">
    <property type="entry name" value="EAL"/>
    <property type="match status" value="1"/>
</dbReference>
<dbReference type="PANTHER" id="PTHR33121:SF79">
    <property type="entry name" value="CYCLIC DI-GMP PHOSPHODIESTERASE PDED-RELATED"/>
    <property type="match status" value="1"/>
</dbReference>
<feature type="transmembrane region" description="Helical" evidence="1">
    <location>
        <begin position="43"/>
        <end position="74"/>
    </location>
</feature>
<dbReference type="EMBL" id="BLTE01000002">
    <property type="protein sequence ID" value="GFK93005.1"/>
    <property type="molecule type" value="Genomic_DNA"/>
</dbReference>
<gene>
    <name evidence="4" type="ORF">NNJEOMEG_00834</name>
</gene>
<reference evidence="4 5" key="1">
    <citation type="submission" date="2020-04" db="EMBL/GenBank/DDBJ databases">
        <authorList>
            <consortium name="Desulfovibrio sp. FSS-1 genome sequencing consortium"/>
            <person name="Shimoshige H."/>
            <person name="Kobayashi H."/>
            <person name="Maekawa T."/>
        </authorList>
    </citation>
    <scope>NUCLEOTIDE SEQUENCE [LARGE SCALE GENOMIC DNA]</scope>
    <source>
        <strain evidence="4 5">SIID29052-01</strain>
    </source>
</reference>
<keyword evidence="5" id="KW-1185">Reference proteome</keyword>
<evidence type="ECO:0000256" key="1">
    <source>
        <dbReference type="SAM" id="Phobius"/>
    </source>
</evidence>
<dbReference type="InterPro" id="IPR050706">
    <property type="entry name" value="Cyclic-di-GMP_PDE-like"/>
</dbReference>
<dbReference type="SMART" id="SM00052">
    <property type="entry name" value="EAL"/>
    <property type="match status" value="1"/>
</dbReference>
<comment type="caution">
    <text evidence="4">The sequence shown here is derived from an EMBL/GenBank/DDBJ whole genome shotgun (WGS) entry which is preliminary data.</text>
</comment>
<keyword evidence="1" id="KW-0472">Membrane</keyword>
<keyword evidence="1" id="KW-1133">Transmembrane helix</keyword>
<dbReference type="InterPro" id="IPR029787">
    <property type="entry name" value="Nucleotide_cyclase"/>
</dbReference>
<dbReference type="Pfam" id="PF00563">
    <property type="entry name" value="EAL"/>
    <property type="match status" value="1"/>
</dbReference>
<dbReference type="PROSITE" id="PS50887">
    <property type="entry name" value="GGDEF"/>
    <property type="match status" value="1"/>
</dbReference>
<reference evidence="4 5" key="2">
    <citation type="submission" date="2020-05" db="EMBL/GenBank/DDBJ databases">
        <title>Draft genome sequence of Desulfovibrio sp. strainFSS-1.</title>
        <authorList>
            <person name="Shimoshige H."/>
            <person name="Kobayashi H."/>
            <person name="Maekawa T."/>
        </authorList>
    </citation>
    <scope>NUCLEOTIDE SEQUENCE [LARGE SCALE GENOMIC DNA]</scope>
    <source>
        <strain evidence="4 5">SIID29052-01</strain>
    </source>
</reference>
<dbReference type="RefSeq" id="WP_173081593.1">
    <property type="nucleotide sequence ID" value="NZ_BLTE01000002.1"/>
</dbReference>
<evidence type="ECO:0000259" key="2">
    <source>
        <dbReference type="PROSITE" id="PS50883"/>
    </source>
</evidence>
<organism evidence="4 5">
    <name type="scientific">Fundidesulfovibrio magnetotacticus</name>
    <dbReference type="NCBI Taxonomy" id="2730080"/>
    <lineage>
        <taxon>Bacteria</taxon>
        <taxon>Pseudomonadati</taxon>
        <taxon>Thermodesulfobacteriota</taxon>
        <taxon>Desulfovibrionia</taxon>
        <taxon>Desulfovibrionales</taxon>
        <taxon>Desulfovibrionaceae</taxon>
        <taxon>Fundidesulfovibrio</taxon>
    </lineage>
</organism>
<dbReference type="SUPFAM" id="SSF55073">
    <property type="entry name" value="Nucleotide cyclase"/>
    <property type="match status" value="1"/>
</dbReference>
<dbReference type="AlphaFoldDB" id="A0A6V8LXJ7"/>
<dbReference type="Gene3D" id="3.20.20.450">
    <property type="entry name" value="EAL domain"/>
    <property type="match status" value="1"/>
</dbReference>
<keyword evidence="1" id="KW-0812">Transmembrane</keyword>
<feature type="domain" description="EAL" evidence="2">
    <location>
        <begin position="312"/>
        <end position="560"/>
    </location>
</feature>
<proteinExistence type="predicted"/>
<dbReference type="PANTHER" id="PTHR33121">
    <property type="entry name" value="CYCLIC DI-GMP PHOSPHODIESTERASE PDEF"/>
    <property type="match status" value="1"/>
</dbReference>
<dbReference type="GO" id="GO:0071111">
    <property type="term" value="F:cyclic-guanylate-specific phosphodiesterase activity"/>
    <property type="evidence" value="ECO:0007669"/>
    <property type="project" value="InterPro"/>
</dbReference>
<dbReference type="InterPro" id="IPR043128">
    <property type="entry name" value="Rev_trsase/Diguanyl_cyclase"/>
</dbReference>
<dbReference type="SUPFAM" id="SSF141868">
    <property type="entry name" value="EAL domain-like"/>
    <property type="match status" value="1"/>
</dbReference>
<dbReference type="CDD" id="cd01948">
    <property type="entry name" value="EAL"/>
    <property type="match status" value="1"/>
</dbReference>
<accession>A0A6V8LXJ7</accession>
<dbReference type="InterPro" id="IPR035919">
    <property type="entry name" value="EAL_sf"/>
</dbReference>
<name>A0A6V8LXJ7_9BACT</name>
<dbReference type="SMART" id="SM00267">
    <property type="entry name" value="GGDEF"/>
    <property type="match status" value="1"/>
</dbReference>